<evidence type="ECO:0000313" key="3">
    <source>
        <dbReference type="EMBL" id="MEX6429140.1"/>
    </source>
</evidence>
<evidence type="ECO:0000256" key="1">
    <source>
        <dbReference type="ARBA" id="ARBA00023002"/>
    </source>
</evidence>
<dbReference type="InterPro" id="IPR036291">
    <property type="entry name" value="NAD(P)-bd_dom_sf"/>
</dbReference>
<dbReference type="SUPFAM" id="SSF51735">
    <property type="entry name" value="NAD(P)-binding Rossmann-fold domains"/>
    <property type="match status" value="1"/>
</dbReference>
<protein>
    <submittedName>
        <fullName evidence="3">NADPH-dependent F420 reductase</fullName>
    </submittedName>
</protein>
<dbReference type="RefSeq" id="WP_298403153.1">
    <property type="nucleotide sequence ID" value="NZ_JBFSHR010000011.1"/>
</dbReference>
<dbReference type="Gene3D" id="3.40.50.720">
    <property type="entry name" value="NAD(P)-binding Rossmann-like Domain"/>
    <property type="match status" value="1"/>
</dbReference>
<dbReference type="InterPro" id="IPR051267">
    <property type="entry name" value="STEAP_metalloreductase"/>
</dbReference>
<organism evidence="3 4">
    <name type="scientific">Ferrimicrobium acidiphilum</name>
    <dbReference type="NCBI Taxonomy" id="121039"/>
    <lineage>
        <taxon>Bacteria</taxon>
        <taxon>Bacillati</taxon>
        <taxon>Actinomycetota</taxon>
        <taxon>Acidimicrobiia</taxon>
        <taxon>Acidimicrobiales</taxon>
        <taxon>Acidimicrobiaceae</taxon>
        <taxon>Ferrimicrobium</taxon>
    </lineage>
</organism>
<feature type="domain" description="Pyrroline-5-carboxylate reductase catalytic N-terminal" evidence="2">
    <location>
        <begin position="2"/>
        <end position="99"/>
    </location>
</feature>
<gene>
    <name evidence="3" type="primary">npdG</name>
    <name evidence="3" type="ORF">AB6A68_04725</name>
</gene>
<comment type="caution">
    <text evidence="3">The sequence shown here is derived from an EMBL/GenBank/DDBJ whole genome shotgun (WGS) entry which is preliminary data.</text>
</comment>
<name>A0ABV3Y1L4_9ACTN</name>
<sequence>MQVGILGGTGPLGSALGARLAASRLSVGLGSREVAKAKEIARNLTQRWPEIDGFLTGVDNDQAARAQIVFVAVPWDAIIRLVEPLEHILQGKVVVSMANALVKIGSEFAALTVPRGSAAQLLQAELPSAMVVAALHHVPARALANLSRPVEVDTLVAADSSGARSQVAGILSRIPGLRVLEAGSLAQAPAIEAMTAVLLNINLRYRATASLRLTGVEVA</sequence>
<dbReference type="Proteomes" id="UP001560267">
    <property type="component" value="Unassembled WGS sequence"/>
</dbReference>
<dbReference type="InterPro" id="IPR028939">
    <property type="entry name" value="P5C_Rdtase_cat_N"/>
</dbReference>
<reference evidence="3 4" key="1">
    <citation type="submission" date="2024-07" db="EMBL/GenBank/DDBJ databases">
        <title>Draft Genome Sequence of Ferrimicrobium acidiphilum Strain YE2023, Isolated from a Pulp of Bioleach Reactor.</title>
        <authorList>
            <person name="Elkina Y.A."/>
            <person name="Bulaeva A.G."/>
            <person name="Beletsky A.V."/>
            <person name="Mardanov A.V."/>
        </authorList>
    </citation>
    <scope>NUCLEOTIDE SEQUENCE [LARGE SCALE GENOMIC DNA]</scope>
    <source>
        <strain evidence="3 4">YE2023</strain>
    </source>
</reference>
<keyword evidence="4" id="KW-1185">Reference proteome</keyword>
<evidence type="ECO:0000259" key="2">
    <source>
        <dbReference type="Pfam" id="PF03807"/>
    </source>
</evidence>
<proteinExistence type="predicted"/>
<dbReference type="NCBIfam" id="TIGR01915">
    <property type="entry name" value="npdG"/>
    <property type="match status" value="1"/>
</dbReference>
<dbReference type="InterPro" id="IPR010185">
    <property type="entry name" value="NpdG"/>
</dbReference>
<evidence type="ECO:0000313" key="4">
    <source>
        <dbReference type="Proteomes" id="UP001560267"/>
    </source>
</evidence>
<keyword evidence="1" id="KW-0560">Oxidoreductase</keyword>
<dbReference type="PANTHER" id="PTHR14239">
    <property type="entry name" value="DUDULIN-RELATED"/>
    <property type="match status" value="1"/>
</dbReference>
<dbReference type="Pfam" id="PF03807">
    <property type="entry name" value="F420_oxidored"/>
    <property type="match status" value="1"/>
</dbReference>
<accession>A0ABV3Y1L4</accession>
<dbReference type="EMBL" id="JBFSHR010000011">
    <property type="protein sequence ID" value="MEX6429140.1"/>
    <property type="molecule type" value="Genomic_DNA"/>
</dbReference>
<dbReference type="PANTHER" id="PTHR14239:SF0">
    <property type="entry name" value="F420-DEPENDENT NADP REDUCTASE"/>
    <property type="match status" value="1"/>
</dbReference>